<keyword evidence="2 3" id="KW-0808">Transferase</keyword>
<keyword evidence="3" id="KW-0328">Glycosyltransferase</keyword>
<organism evidence="4 5">
    <name type="scientific">Trema orientale</name>
    <name type="common">Charcoal tree</name>
    <name type="synonym">Celtis orientalis</name>
    <dbReference type="NCBI Taxonomy" id="63057"/>
    <lineage>
        <taxon>Eukaryota</taxon>
        <taxon>Viridiplantae</taxon>
        <taxon>Streptophyta</taxon>
        <taxon>Embryophyta</taxon>
        <taxon>Tracheophyta</taxon>
        <taxon>Spermatophyta</taxon>
        <taxon>Magnoliopsida</taxon>
        <taxon>eudicotyledons</taxon>
        <taxon>Gunneridae</taxon>
        <taxon>Pentapetalae</taxon>
        <taxon>rosids</taxon>
        <taxon>fabids</taxon>
        <taxon>Rosales</taxon>
        <taxon>Cannabaceae</taxon>
        <taxon>Trema</taxon>
    </lineage>
</organism>
<dbReference type="Gene3D" id="3.40.50.2000">
    <property type="entry name" value="Glycogen Phosphorylase B"/>
    <property type="match status" value="1"/>
</dbReference>
<dbReference type="OrthoDB" id="5835829at2759"/>
<protein>
    <submittedName>
        <fullName evidence="4">UDP-glucuronosyl/UDP-glucosyltransferase</fullName>
    </submittedName>
</protein>
<comment type="caution">
    <text evidence="4">The sequence shown here is derived from an EMBL/GenBank/DDBJ whole genome shotgun (WGS) entry which is preliminary data.</text>
</comment>
<proteinExistence type="inferred from homology"/>
<evidence type="ECO:0000256" key="2">
    <source>
        <dbReference type="ARBA" id="ARBA00022679"/>
    </source>
</evidence>
<reference evidence="5" key="1">
    <citation type="submission" date="2016-06" db="EMBL/GenBank/DDBJ databases">
        <title>Parallel loss of symbiosis genes in relatives of nitrogen-fixing non-legume Parasponia.</title>
        <authorList>
            <person name="Van Velzen R."/>
            <person name="Holmer R."/>
            <person name="Bu F."/>
            <person name="Rutten L."/>
            <person name="Van Zeijl A."/>
            <person name="Liu W."/>
            <person name="Santuari L."/>
            <person name="Cao Q."/>
            <person name="Sharma T."/>
            <person name="Shen D."/>
            <person name="Roswanjaya Y."/>
            <person name="Wardhani T."/>
            <person name="Kalhor M.S."/>
            <person name="Jansen J."/>
            <person name="Van den Hoogen J."/>
            <person name="Gungor B."/>
            <person name="Hartog M."/>
            <person name="Hontelez J."/>
            <person name="Verver J."/>
            <person name="Yang W.-C."/>
            <person name="Schijlen E."/>
            <person name="Repin R."/>
            <person name="Schilthuizen M."/>
            <person name="Schranz E."/>
            <person name="Heidstra R."/>
            <person name="Miyata K."/>
            <person name="Fedorova E."/>
            <person name="Kohlen W."/>
            <person name="Bisseling T."/>
            <person name="Smit S."/>
            <person name="Geurts R."/>
        </authorList>
    </citation>
    <scope>NUCLEOTIDE SEQUENCE [LARGE SCALE GENOMIC DNA]</scope>
    <source>
        <strain evidence="5">cv. RG33-2</strain>
    </source>
</reference>
<comment type="similarity">
    <text evidence="1 3">Belongs to the UDP-glycosyltransferase family.</text>
</comment>
<name>A0A2P5EXT6_TREOI</name>
<evidence type="ECO:0000313" key="4">
    <source>
        <dbReference type="EMBL" id="PON90349.1"/>
    </source>
</evidence>
<evidence type="ECO:0000256" key="3">
    <source>
        <dbReference type="RuleBase" id="RU003718"/>
    </source>
</evidence>
<evidence type="ECO:0000256" key="1">
    <source>
        <dbReference type="ARBA" id="ARBA00009995"/>
    </source>
</evidence>
<dbReference type="GO" id="GO:0008194">
    <property type="term" value="F:UDP-glycosyltransferase activity"/>
    <property type="evidence" value="ECO:0007669"/>
    <property type="project" value="InterPro"/>
</dbReference>
<dbReference type="EMBL" id="JXTC01000084">
    <property type="protein sequence ID" value="PON90349.1"/>
    <property type="molecule type" value="Genomic_DNA"/>
</dbReference>
<dbReference type="Pfam" id="PF00201">
    <property type="entry name" value="UDPGT"/>
    <property type="match status" value="1"/>
</dbReference>
<dbReference type="SUPFAM" id="SSF53756">
    <property type="entry name" value="UDP-Glycosyltransferase/glycogen phosphorylase"/>
    <property type="match status" value="1"/>
</dbReference>
<dbReference type="InterPro" id="IPR002213">
    <property type="entry name" value="UDP_glucos_trans"/>
</dbReference>
<keyword evidence="5" id="KW-1185">Reference proteome</keyword>
<feature type="non-terminal residue" evidence="4">
    <location>
        <position position="135"/>
    </location>
</feature>
<dbReference type="PANTHER" id="PTHR48044">
    <property type="entry name" value="GLYCOSYLTRANSFERASE"/>
    <property type="match status" value="1"/>
</dbReference>
<dbReference type="GO" id="GO:1901137">
    <property type="term" value="P:carbohydrate derivative biosynthetic process"/>
    <property type="evidence" value="ECO:0007669"/>
    <property type="project" value="UniProtKB-ARBA"/>
</dbReference>
<dbReference type="FunFam" id="3.40.50.2000:FF:000060">
    <property type="entry name" value="Glycosyltransferase"/>
    <property type="match status" value="1"/>
</dbReference>
<dbReference type="AlphaFoldDB" id="A0A2P5EXT6"/>
<dbReference type="PANTHER" id="PTHR48044:SF22">
    <property type="entry name" value="GLYCOSYLTRANSFERASE"/>
    <property type="match status" value="1"/>
</dbReference>
<sequence>MGMILRKWVPQVEILGHLSTGGFISHCGWNSCMKSISMGVPIGAWPMHSDQPINAVLITEVLKVGVAVMEWRQRDESVTSSMITKAVMKLMASEEGDEIRKRTEEMGKALLRSVSKGGDSRLELDYFVAHITREG</sequence>
<dbReference type="CDD" id="cd03784">
    <property type="entry name" value="GT1_Gtf-like"/>
    <property type="match status" value="1"/>
</dbReference>
<dbReference type="PROSITE" id="PS00375">
    <property type="entry name" value="UDPGT"/>
    <property type="match status" value="1"/>
</dbReference>
<gene>
    <name evidence="4" type="ORF">TorRG33x02_138180</name>
</gene>
<evidence type="ECO:0000313" key="5">
    <source>
        <dbReference type="Proteomes" id="UP000237000"/>
    </source>
</evidence>
<dbReference type="InterPro" id="IPR035595">
    <property type="entry name" value="UDP_glycos_trans_CS"/>
</dbReference>
<dbReference type="Proteomes" id="UP000237000">
    <property type="component" value="Unassembled WGS sequence"/>
</dbReference>
<dbReference type="InParanoid" id="A0A2P5EXT6"/>
<accession>A0A2P5EXT6</accession>